<name>A0ABX8SJY7_9ACTN</name>
<sequence length="285" mass="32607">MPAVRANTDRRRLDGGAGAFDIRDYLDNRAILFAGTANSIMQLSWPEIGYGVYESKVTSGSIMYHPWKRLRTTTTYLAVALLGTESERAAYRQAVNGQHRQVRSGPDSPVAYNAFSRDLQLWVAACLYYGTVDVNERMHGPIPAAHREPLYRYCARLGTTLQMRPDQWPADTAAFARYWQDGLERVSIDDTIRDYFHRLMNREFLPSWQRTGRRQARTLTIGFLPPEFRAALQVEWSDSDQQHFDTVLAKAGARARREPRAVRNAAFTAALTDLRARRLLRRPLV</sequence>
<accession>A0ABX8SJY7</accession>
<protein>
    <submittedName>
        <fullName evidence="2">DUF2236 domain-containing protein</fullName>
    </submittedName>
</protein>
<dbReference type="Proteomes" id="UP000887023">
    <property type="component" value="Chromosome"/>
</dbReference>
<dbReference type="InterPro" id="IPR018713">
    <property type="entry name" value="MPAB/Lcp_cat_dom"/>
</dbReference>
<gene>
    <name evidence="2" type="ORF">KV203_17275</name>
</gene>
<evidence type="ECO:0000313" key="2">
    <source>
        <dbReference type="EMBL" id="QXQ16021.1"/>
    </source>
</evidence>
<evidence type="ECO:0000259" key="1">
    <source>
        <dbReference type="Pfam" id="PF09995"/>
    </source>
</evidence>
<keyword evidence="3" id="KW-1185">Reference proteome</keyword>
<dbReference type="PANTHER" id="PTHR36151">
    <property type="entry name" value="BLR2777 PROTEIN"/>
    <property type="match status" value="1"/>
</dbReference>
<proteinExistence type="predicted"/>
<feature type="domain" description="ER-bound oxygenase mpaB/mpaB'/Rubber oxygenase catalytic" evidence="1">
    <location>
        <begin position="24"/>
        <end position="248"/>
    </location>
</feature>
<dbReference type="EMBL" id="CP079105">
    <property type="protein sequence ID" value="QXQ16021.1"/>
    <property type="molecule type" value="Genomic_DNA"/>
</dbReference>
<reference evidence="2" key="1">
    <citation type="submission" date="2021-07" db="EMBL/GenBank/DDBJ databases">
        <title>Candidatus Kaistella beijingensis sp. nov. isolated from a municipal wastewater treatment plant is involved in sludge foaming.</title>
        <authorList>
            <person name="Song Y."/>
            <person name="Liu S.-J."/>
        </authorList>
    </citation>
    <scope>NUCLEOTIDE SEQUENCE</scope>
    <source>
        <strain evidence="2">DSM 43998</strain>
    </source>
</reference>
<evidence type="ECO:0000313" key="3">
    <source>
        <dbReference type="Proteomes" id="UP000887023"/>
    </source>
</evidence>
<organism evidence="2 3">
    <name type="scientific">Skermania pinensis</name>
    <dbReference type="NCBI Taxonomy" id="39122"/>
    <lineage>
        <taxon>Bacteria</taxon>
        <taxon>Bacillati</taxon>
        <taxon>Actinomycetota</taxon>
        <taxon>Actinomycetes</taxon>
        <taxon>Mycobacteriales</taxon>
        <taxon>Gordoniaceae</taxon>
        <taxon>Skermania</taxon>
    </lineage>
</organism>
<dbReference type="PANTHER" id="PTHR36151:SF3">
    <property type="entry name" value="ER-BOUND OXYGENASE MPAB_MPAB'_RUBBER OXYGENASE CATALYTIC DOMAIN-CONTAINING PROTEIN"/>
    <property type="match status" value="1"/>
</dbReference>
<dbReference type="Pfam" id="PF09995">
    <property type="entry name" value="MPAB_Lcp_cat"/>
    <property type="match status" value="1"/>
</dbReference>